<reference evidence="11" key="1">
    <citation type="journal article" date="2020" name="Cell">
        <title>Large-Scale Comparative Analyses of Tick Genomes Elucidate Their Genetic Diversity and Vector Capacities.</title>
        <authorList>
            <consortium name="Tick Genome and Microbiome Consortium (TIGMIC)"/>
            <person name="Jia N."/>
            <person name="Wang J."/>
            <person name="Shi W."/>
            <person name="Du L."/>
            <person name="Sun Y."/>
            <person name="Zhan W."/>
            <person name="Jiang J.F."/>
            <person name="Wang Q."/>
            <person name="Zhang B."/>
            <person name="Ji P."/>
            <person name="Bell-Sakyi L."/>
            <person name="Cui X.M."/>
            <person name="Yuan T.T."/>
            <person name="Jiang B.G."/>
            <person name="Yang W.F."/>
            <person name="Lam T.T."/>
            <person name="Chang Q.C."/>
            <person name="Ding S.J."/>
            <person name="Wang X.J."/>
            <person name="Zhu J.G."/>
            <person name="Ruan X.D."/>
            <person name="Zhao L."/>
            <person name="Wei J.T."/>
            <person name="Ye R.Z."/>
            <person name="Que T.C."/>
            <person name="Du C.H."/>
            <person name="Zhou Y.H."/>
            <person name="Cheng J.X."/>
            <person name="Dai P.F."/>
            <person name="Guo W.B."/>
            <person name="Han X.H."/>
            <person name="Huang E.J."/>
            <person name="Li L.F."/>
            <person name="Wei W."/>
            <person name="Gao Y.C."/>
            <person name="Liu J.Z."/>
            <person name="Shao H.Z."/>
            <person name="Wang X."/>
            <person name="Wang C.C."/>
            <person name="Yang T.C."/>
            <person name="Huo Q.B."/>
            <person name="Li W."/>
            <person name="Chen H.Y."/>
            <person name="Chen S.E."/>
            <person name="Zhou L.G."/>
            <person name="Ni X.B."/>
            <person name="Tian J.H."/>
            <person name="Sheng Y."/>
            <person name="Liu T."/>
            <person name="Pan Y.S."/>
            <person name="Xia L.Y."/>
            <person name="Li J."/>
            <person name="Zhao F."/>
            <person name="Cao W.C."/>
        </authorList>
    </citation>
    <scope>NUCLEOTIDE SEQUENCE</scope>
    <source>
        <strain evidence="11">Rmic-2018</strain>
    </source>
</reference>
<dbReference type="GO" id="GO:0030424">
    <property type="term" value="C:axon"/>
    <property type="evidence" value="ECO:0007669"/>
    <property type="project" value="TreeGrafter"/>
</dbReference>
<dbReference type="FunFam" id="2.60.40.10:FF:000017">
    <property type="entry name" value="Down syndrome cell adhesion molecule b"/>
    <property type="match status" value="1"/>
</dbReference>
<comment type="subcellular location">
    <subcellularLocation>
        <location evidence="1">Membrane</location>
        <topology evidence="1">Single-pass type I membrane protein</topology>
    </subcellularLocation>
</comment>
<proteinExistence type="predicted"/>
<dbReference type="InterPro" id="IPR013098">
    <property type="entry name" value="Ig_I-set"/>
</dbReference>
<evidence type="ECO:0000256" key="8">
    <source>
        <dbReference type="ARBA" id="ARBA00023157"/>
    </source>
</evidence>
<dbReference type="GO" id="GO:0050808">
    <property type="term" value="P:synapse organization"/>
    <property type="evidence" value="ECO:0007669"/>
    <property type="project" value="TreeGrafter"/>
</dbReference>
<dbReference type="GO" id="GO:0007156">
    <property type="term" value="P:homophilic cell adhesion via plasma membrane adhesion molecules"/>
    <property type="evidence" value="ECO:0007669"/>
    <property type="project" value="TreeGrafter"/>
</dbReference>
<evidence type="ECO:0000256" key="4">
    <source>
        <dbReference type="ARBA" id="ARBA00022737"/>
    </source>
</evidence>
<keyword evidence="2" id="KW-0812">Transmembrane</keyword>
<dbReference type="PANTHER" id="PTHR45080:SF8">
    <property type="entry name" value="IG-LIKE DOMAIN-CONTAINING PROTEIN"/>
    <property type="match status" value="1"/>
</dbReference>
<dbReference type="InterPro" id="IPR050958">
    <property type="entry name" value="Cell_Adh-Cytoskel_Orgn"/>
</dbReference>
<reference evidence="11" key="2">
    <citation type="submission" date="2021-09" db="EMBL/GenBank/DDBJ databases">
        <authorList>
            <person name="Jia N."/>
            <person name="Wang J."/>
            <person name="Shi W."/>
            <person name="Du L."/>
            <person name="Sun Y."/>
            <person name="Zhan W."/>
            <person name="Jiang J."/>
            <person name="Wang Q."/>
            <person name="Zhang B."/>
            <person name="Ji P."/>
            <person name="Sakyi L.B."/>
            <person name="Cui X."/>
            <person name="Yuan T."/>
            <person name="Jiang B."/>
            <person name="Yang W."/>
            <person name="Lam T.T.-Y."/>
            <person name="Chang Q."/>
            <person name="Ding S."/>
            <person name="Wang X."/>
            <person name="Zhu J."/>
            <person name="Ruan X."/>
            <person name="Zhao L."/>
            <person name="Wei J."/>
            <person name="Que T."/>
            <person name="Du C."/>
            <person name="Cheng J."/>
            <person name="Dai P."/>
            <person name="Han X."/>
            <person name="Huang E."/>
            <person name="Gao Y."/>
            <person name="Liu J."/>
            <person name="Shao H."/>
            <person name="Ye R."/>
            <person name="Li L."/>
            <person name="Wei W."/>
            <person name="Wang X."/>
            <person name="Wang C."/>
            <person name="Huo Q."/>
            <person name="Li W."/>
            <person name="Guo W."/>
            <person name="Chen H."/>
            <person name="Chen S."/>
            <person name="Zhou L."/>
            <person name="Zhou L."/>
            <person name="Ni X."/>
            <person name="Tian J."/>
            <person name="Zhou Y."/>
            <person name="Sheng Y."/>
            <person name="Liu T."/>
            <person name="Pan Y."/>
            <person name="Xia L."/>
            <person name="Li J."/>
            <person name="Zhao F."/>
            <person name="Cao W."/>
        </authorList>
    </citation>
    <scope>NUCLEOTIDE SEQUENCE</scope>
    <source>
        <strain evidence="11">Rmic-2018</strain>
        <tissue evidence="11">Larvae</tissue>
    </source>
</reference>
<dbReference type="FunFam" id="2.60.40.10:FF:000333">
    <property type="entry name" value="Down syndrome cell adhesion molecule"/>
    <property type="match status" value="1"/>
</dbReference>
<protein>
    <recommendedName>
        <fullName evidence="10">Ig-like domain-containing protein</fullName>
    </recommendedName>
</protein>
<dbReference type="InterPro" id="IPR003599">
    <property type="entry name" value="Ig_sub"/>
</dbReference>
<dbReference type="InterPro" id="IPR013783">
    <property type="entry name" value="Ig-like_fold"/>
</dbReference>
<dbReference type="Pfam" id="PF13927">
    <property type="entry name" value="Ig_3"/>
    <property type="match status" value="2"/>
</dbReference>
<feature type="domain" description="Ig-like" evidence="10">
    <location>
        <begin position="9"/>
        <end position="102"/>
    </location>
</feature>
<evidence type="ECO:0000256" key="5">
    <source>
        <dbReference type="ARBA" id="ARBA00022889"/>
    </source>
</evidence>
<feature type="domain" description="Ig-like" evidence="10">
    <location>
        <begin position="116"/>
        <end position="211"/>
    </location>
</feature>
<dbReference type="SUPFAM" id="SSF48726">
    <property type="entry name" value="Immunoglobulin"/>
    <property type="match status" value="5"/>
</dbReference>
<keyword evidence="12" id="KW-1185">Reference proteome</keyword>
<evidence type="ECO:0000256" key="6">
    <source>
        <dbReference type="ARBA" id="ARBA00022989"/>
    </source>
</evidence>
<dbReference type="FunFam" id="2.60.40.10:FF:000104">
    <property type="entry name" value="Down syndrome cell adhesion molecule b"/>
    <property type="match status" value="1"/>
</dbReference>
<keyword evidence="5" id="KW-0130">Cell adhesion</keyword>
<dbReference type="VEuPathDB" id="VectorBase:LOC119185727"/>
<accession>A0A9J6E6T2</accession>
<keyword evidence="6" id="KW-1133">Transmembrane helix</keyword>
<sequence>MRVFSDNAPKIQAFSFSPDLSMGDAAVVICAVKKGSRGPHTLSWLKDSRRLSEDHRVSVFRQSDMLCTLTIRDVGPDDVGNYSCVARNARGEDTFTAPLAVSDTGHSNRRVFQGRPRCRSSSLLAFSPLGDTAIVSCVVRKGSRGPYKLAWFKNGQELDAAANGNVLVSNQGDSISTLTLKDIAVEDNGNYTCVATNVAGSDEASAFLTVTGSPKIQAFSFSPDLSLSDTTMIMCAIKSGSRGPHDLSWFKDSLPIINQKRVTVTRQSDTLSTLHSAELEARRLRQLHKIDYARTIAMTRALQASSTALVLICIVVFWFTGSTAHEPPVLQEFSFAKNSFMGGTAVVPCVAISGTRPMGFTWFHDGVPVSSGGGGATVSNVAGNVAMLTIERVSPASVGNYTCVARNVAGTAAVWATLYVQAAPVWSAEPSDAEAIQGKNLYLPCGAVGYPKPSVVWKIQLGNRELVPLHPVGRQRILDNGTLVVAAVETQDAGVYRCEVGNGIEPSLGKTVTVSVHGEAPHDASLRRLF</sequence>
<dbReference type="PROSITE" id="PS50835">
    <property type="entry name" value="IG_LIKE"/>
    <property type="match status" value="4"/>
</dbReference>
<organism evidence="11 12">
    <name type="scientific">Rhipicephalus microplus</name>
    <name type="common">Cattle tick</name>
    <name type="synonym">Boophilus microplus</name>
    <dbReference type="NCBI Taxonomy" id="6941"/>
    <lineage>
        <taxon>Eukaryota</taxon>
        <taxon>Metazoa</taxon>
        <taxon>Ecdysozoa</taxon>
        <taxon>Arthropoda</taxon>
        <taxon>Chelicerata</taxon>
        <taxon>Arachnida</taxon>
        <taxon>Acari</taxon>
        <taxon>Parasitiformes</taxon>
        <taxon>Ixodida</taxon>
        <taxon>Ixodoidea</taxon>
        <taxon>Ixodidae</taxon>
        <taxon>Rhipicephalinae</taxon>
        <taxon>Rhipicephalus</taxon>
        <taxon>Boophilus</taxon>
    </lineage>
</organism>
<dbReference type="GO" id="GO:0008046">
    <property type="term" value="F:axon guidance receptor activity"/>
    <property type="evidence" value="ECO:0007669"/>
    <property type="project" value="TreeGrafter"/>
</dbReference>
<dbReference type="Pfam" id="PF07679">
    <property type="entry name" value="I-set"/>
    <property type="match status" value="2"/>
</dbReference>
<evidence type="ECO:0000256" key="7">
    <source>
        <dbReference type="ARBA" id="ARBA00023136"/>
    </source>
</evidence>
<dbReference type="EMBL" id="JABSTU010000005">
    <property type="protein sequence ID" value="KAH8029781.1"/>
    <property type="molecule type" value="Genomic_DNA"/>
</dbReference>
<dbReference type="InterPro" id="IPR003598">
    <property type="entry name" value="Ig_sub2"/>
</dbReference>
<evidence type="ECO:0000256" key="9">
    <source>
        <dbReference type="ARBA" id="ARBA00023319"/>
    </source>
</evidence>
<keyword evidence="8" id="KW-1015">Disulfide bond</keyword>
<feature type="domain" description="Ig-like" evidence="10">
    <location>
        <begin position="424"/>
        <end position="515"/>
    </location>
</feature>
<feature type="domain" description="Ig-like" evidence="10">
    <location>
        <begin position="328"/>
        <end position="419"/>
    </location>
</feature>
<dbReference type="InterPro" id="IPR036179">
    <property type="entry name" value="Ig-like_dom_sf"/>
</dbReference>
<evidence type="ECO:0000256" key="2">
    <source>
        <dbReference type="ARBA" id="ARBA00022692"/>
    </source>
</evidence>
<dbReference type="Gene3D" id="2.60.40.10">
    <property type="entry name" value="Immunoglobulins"/>
    <property type="match status" value="4"/>
</dbReference>
<name>A0A9J6E6T2_RHIMP</name>
<evidence type="ECO:0000259" key="10">
    <source>
        <dbReference type="PROSITE" id="PS50835"/>
    </source>
</evidence>
<dbReference type="SMART" id="SM00408">
    <property type="entry name" value="IGc2"/>
    <property type="match status" value="4"/>
</dbReference>
<keyword evidence="9" id="KW-0393">Immunoglobulin domain</keyword>
<dbReference type="SMART" id="SM00409">
    <property type="entry name" value="IG"/>
    <property type="match status" value="4"/>
</dbReference>
<evidence type="ECO:0000256" key="3">
    <source>
        <dbReference type="ARBA" id="ARBA00022729"/>
    </source>
</evidence>
<dbReference type="AlphaFoldDB" id="A0A9J6E6T2"/>
<evidence type="ECO:0000313" key="11">
    <source>
        <dbReference type="EMBL" id="KAH8029781.1"/>
    </source>
</evidence>
<evidence type="ECO:0000313" key="12">
    <source>
        <dbReference type="Proteomes" id="UP000821866"/>
    </source>
</evidence>
<evidence type="ECO:0000256" key="1">
    <source>
        <dbReference type="ARBA" id="ARBA00004479"/>
    </source>
</evidence>
<keyword evidence="4" id="KW-0677">Repeat</keyword>
<gene>
    <name evidence="11" type="ORF">HPB51_004786</name>
</gene>
<dbReference type="InterPro" id="IPR007110">
    <property type="entry name" value="Ig-like_dom"/>
</dbReference>
<keyword evidence="3" id="KW-0732">Signal</keyword>
<dbReference type="PANTHER" id="PTHR45080">
    <property type="entry name" value="CONTACTIN 5"/>
    <property type="match status" value="1"/>
</dbReference>
<dbReference type="GO" id="GO:0005886">
    <property type="term" value="C:plasma membrane"/>
    <property type="evidence" value="ECO:0007669"/>
    <property type="project" value="TreeGrafter"/>
</dbReference>
<comment type="caution">
    <text evidence="11">The sequence shown here is derived from an EMBL/GenBank/DDBJ whole genome shotgun (WGS) entry which is preliminary data.</text>
</comment>
<dbReference type="Proteomes" id="UP000821866">
    <property type="component" value="Chromosome 3"/>
</dbReference>
<dbReference type="GO" id="GO:0043025">
    <property type="term" value="C:neuronal cell body"/>
    <property type="evidence" value="ECO:0007669"/>
    <property type="project" value="TreeGrafter"/>
</dbReference>
<keyword evidence="7" id="KW-0472">Membrane</keyword>